<evidence type="ECO:0000256" key="3">
    <source>
        <dbReference type="ARBA" id="ARBA00022448"/>
    </source>
</evidence>
<evidence type="ECO:0000256" key="12">
    <source>
        <dbReference type="ARBA" id="ARBA00036416"/>
    </source>
</evidence>
<evidence type="ECO:0000256" key="9">
    <source>
        <dbReference type="ARBA" id="ARBA00023136"/>
    </source>
</evidence>
<name>A0A851QAS9_ANHAN</name>
<dbReference type="Proteomes" id="UP000657035">
    <property type="component" value="Unassembled WGS sequence"/>
</dbReference>
<feature type="non-terminal residue" evidence="16">
    <location>
        <position position="1"/>
    </location>
</feature>
<evidence type="ECO:0000256" key="6">
    <source>
        <dbReference type="ARBA" id="ARBA00022970"/>
    </source>
</evidence>
<sequence>NMSADIPLNINIKEPRWDQSTFVGRASHFFTVTDPRNILLSDAQLENARKIVHDYRYGIDHFYCWPKKVHVNDKTTPEVVFWQWINQSFNAIVNYTNRSGDAPITVSQLGTAYVSATTGAVATALGLNALTKHVSPLIGRFVPFAAVAAANCINIPLMRQRELKFGIPVTDENGNRLGESTKAAQQAITQVVISRILMAAPGMAIPPFIMNTLEKRAFLKRFPWMSAPIQVGLVGFCLVFATPLCCALFPQKSSMSVTRLEPELQAKIQENSPELERVYFNKGL</sequence>
<keyword evidence="3" id="KW-0813">Transport</keyword>
<evidence type="ECO:0000313" key="17">
    <source>
        <dbReference type="Proteomes" id="UP000657035"/>
    </source>
</evidence>
<dbReference type="AlphaFoldDB" id="A0A851QAS9"/>
<evidence type="ECO:0000256" key="11">
    <source>
        <dbReference type="ARBA" id="ARBA00036285"/>
    </source>
</evidence>
<feature type="transmembrane region" description="Helical" evidence="15">
    <location>
        <begin position="192"/>
        <end position="209"/>
    </location>
</feature>
<comment type="function">
    <text evidence="14">Amino acid transporter importing serine, an essential substrate of the mitochondrial branch of the one-carbon pathway, into mitochondria. Mitochondrial serine is then converted to glycine and formate, which exits to the cytosol where it is used to generate the charged folates that serve as one-carbon donors. May also transport other amino acids including alanine and cysteine.</text>
</comment>
<evidence type="ECO:0000256" key="8">
    <source>
        <dbReference type="ARBA" id="ARBA00023128"/>
    </source>
</evidence>
<dbReference type="PANTHER" id="PTHR11153">
    <property type="entry name" value="SIDEROFLEXIN"/>
    <property type="match status" value="1"/>
</dbReference>
<evidence type="ECO:0000256" key="7">
    <source>
        <dbReference type="ARBA" id="ARBA00022989"/>
    </source>
</evidence>
<dbReference type="InterPro" id="IPR004686">
    <property type="entry name" value="Mtc"/>
</dbReference>
<evidence type="ECO:0000256" key="2">
    <source>
        <dbReference type="ARBA" id="ARBA00005974"/>
    </source>
</evidence>
<keyword evidence="9 15" id="KW-0472">Membrane</keyword>
<feature type="transmembrane region" description="Helical" evidence="15">
    <location>
        <begin position="137"/>
        <end position="157"/>
    </location>
</feature>
<protein>
    <recommendedName>
        <fullName evidence="13">Sideroflexin-1</fullName>
    </recommendedName>
</protein>
<comment type="catalytic activity">
    <reaction evidence="10">
        <text>L-cysteine(in) = L-cysteine(out)</text>
        <dbReference type="Rhea" id="RHEA:29655"/>
        <dbReference type="ChEBI" id="CHEBI:35235"/>
    </reaction>
</comment>
<feature type="transmembrane region" description="Helical" evidence="15">
    <location>
        <begin position="229"/>
        <end position="249"/>
    </location>
</feature>
<keyword evidence="8" id="KW-0496">Mitochondrion</keyword>
<dbReference type="GO" id="GO:0005743">
    <property type="term" value="C:mitochondrial inner membrane"/>
    <property type="evidence" value="ECO:0007669"/>
    <property type="project" value="TreeGrafter"/>
</dbReference>
<dbReference type="GO" id="GO:0015075">
    <property type="term" value="F:monoatomic ion transmembrane transporter activity"/>
    <property type="evidence" value="ECO:0007669"/>
    <property type="project" value="InterPro"/>
</dbReference>
<comment type="catalytic activity">
    <reaction evidence="11">
        <text>L-alanine(in) = L-alanine(out)</text>
        <dbReference type="Rhea" id="RHEA:70719"/>
        <dbReference type="ChEBI" id="CHEBI:57972"/>
    </reaction>
</comment>
<reference evidence="16" key="1">
    <citation type="submission" date="2019-09" db="EMBL/GenBank/DDBJ databases">
        <title>Bird 10,000 Genomes (B10K) Project - Family phase.</title>
        <authorList>
            <person name="Zhang G."/>
        </authorList>
    </citation>
    <scope>NUCLEOTIDE SEQUENCE</scope>
    <source>
        <strain evidence="16">B10K-CU-031-38</strain>
    </source>
</reference>
<evidence type="ECO:0000256" key="4">
    <source>
        <dbReference type="ARBA" id="ARBA00022563"/>
    </source>
</evidence>
<dbReference type="PANTHER" id="PTHR11153:SF8">
    <property type="entry name" value="SIDEROFLEXIN-1"/>
    <property type="match status" value="1"/>
</dbReference>
<keyword evidence="17" id="KW-1185">Reference proteome</keyword>
<comment type="caution">
    <text evidence="16">The sequence shown here is derived from an EMBL/GenBank/DDBJ whole genome shotgun (WGS) entry which is preliminary data.</text>
</comment>
<evidence type="ECO:0000256" key="15">
    <source>
        <dbReference type="SAM" id="Phobius"/>
    </source>
</evidence>
<dbReference type="GO" id="GO:0140300">
    <property type="term" value="P:serine import into mitochondrion"/>
    <property type="evidence" value="ECO:0007669"/>
    <property type="project" value="TreeGrafter"/>
</dbReference>
<comment type="similarity">
    <text evidence="2">Belongs to the sideroflexin family.</text>
</comment>
<proteinExistence type="inferred from homology"/>
<feature type="non-terminal residue" evidence="16">
    <location>
        <position position="284"/>
    </location>
</feature>
<comment type="catalytic activity">
    <reaction evidence="12">
        <text>L-serine(in) = L-serine(out)</text>
        <dbReference type="Rhea" id="RHEA:35031"/>
        <dbReference type="ChEBI" id="CHEBI:33384"/>
    </reaction>
</comment>
<evidence type="ECO:0000256" key="14">
    <source>
        <dbReference type="ARBA" id="ARBA00045214"/>
    </source>
</evidence>
<dbReference type="Pfam" id="PF03820">
    <property type="entry name" value="SFXNs"/>
    <property type="match status" value="2"/>
</dbReference>
<dbReference type="GO" id="GO:0006730">
    <property type="term" value="P:one-carbon metabolic process"/>
    <property type="evidence" value="ECO:0007669"/>
    <property type="project" value="UniProtKB-KW"/>
</dbReference>
<keyword evidence="5 15" id="KW-0812">Transmembrane</keyword>
<gene>
    <name evidence="16" type="primary">Sfxn1_1</name>
    <name evidence="16" type="ORF">ANHANH_R07859</name>
</gene>
<keyword evidence="7 15" id="KW-1133">Transmembrane helix</keyword>
<dbReference type="OrthoDB" id="6608471at2759"/>
<evidence type="ECO:0000313" key="16">
    <source>
        <dbReference type="EMBL" id="NXC75916.1"/>
    </source>
</evidence>
<evidence type="ECO:0000256" key="5">
    <source>
        <dbReference type="ARBA" id="ARBA00022692"/>
    </source>
</evidence>
<evidence type="ECO:0000256" key="13">
    <source>
        <dbReference type="ARBA" id="ARBA00040466"/>
    </source>
</evidence>
<evidence type="ECO:0000256" key="10">
    <source>
        <dbReference type="ARBA" id="ARBA00036141"/>
    </source>
</evidence>
<evidence type="ECO:0000256" key="1">
    <source>
        <dbReference type="ARBA" id="ARBA00004225"/>
    </source>
</evidence>
<keyword evidence="4" id="KW-0554">One-carbon metabolism</keyword>
<organism evidence="16 17">
    <name type="scientific">Anhinga anhinga</name>
    <name type="common">Anhinga</name>
    <name type="synonym">Plotus anhinga</name>
    <dbReference type="NCBI Taxonomy" id="56067"/>
    <lineage>
        <taxon>Eukaryota</taxon>
        <taxon>Metazoa</taxon>
        <taxon>Chordata</taxon>
        <taxon>Craniata</taxon>
        <taxon>Vertebrata</taxon>
        <taxon>Euteleostomi</taxon>
        <taxon>Archelosauria</taxon>
        <taxon>Archosauria</taxon>
        <taxon>Dinosauria</taxon>
        <taxon>Saurischia</taxon>
        <taxon>Theropoda</taxon>
        <taxon>Coelurosauria</taxon>
        <taxon>Aves</taxon>
        <taxon>Neognathae</taxon>
        <taxon>Neoaves</taxon>
        <taxon>Aequornithes</taxon>
        <taxon>Suliformes</taxon>
        <taxon>Anhingidae</taxon>
        <taxon>Anhinga</taxon>
    </lineage>
</organism>
<comment type="subcellular location">
    <subcellularLocation>
        <location evidence="1">Mitochondrion membrane</location>
        <topology evidence="1">Multi-pass membrane protein</topology>
    </subcellularLocation>
</comment>
<dbReference type="EMBL" id="WBMU01004078">
    <property type="protein sequence ID" value="NXC75916.1"/>
    <property type="molecule type" value="Genomic_DNA"/>
</dbReference>
<keyword evidence="6" id="KW-0029">Amino-acid transport</keyword>
<accession>A0A851QAS9</accession>